<dbReference type="PRINTS" id="PR00722">
    <property type="entry name" value="CHYMOTRYPSIN"/>
</dbReference>
<feature type="disulfide bond" evidence="13">
    <location>
        <begin position="622"/>
        <end position="637"/>
    </location>
</feature>
<dbReference type="InterPro" id="IPR001190">
    <property type="entry name" value="SRCR"/>
</dbReference>
<keyword evidence="3 15" id="KW-0645">Protease</keyword>
<dbReference type="EMBL" id="JAGFMF010011629">
    <property type="protein sequence ID" value="KAG8518510.1"/>
    <property type="molecule type" value="Genomic_DNA"/>
</dbReference>
<dbReference type="PROSITE" id="PS50060">
    <property type="entry name" value="MAM_2"/>
    <property type="match status" value="1"/>
</dbReference>
<comment type="similarity">
    <text evidence="2">Belongs to the DMBT1 family.</text>
</comment>
<evidence type="ECO:0000256" key="2">
    <source>
        <dbReference type="ARBA" id="ARBA00009931"/>
    </source>
</evidence>
<evidence type="ECO:0000256" key="7">
    <source>
        <dbReference type="ARBA" id="ARBA00022825"/>
    </source>
</evidence>
<dbReference type="PANTHER" id="PTHR24252">
    <property type="entry name" value="ACROSIN-RELATED"/>
    <property type="match status" value="1"/>
</dbReference>
<dbReference type="PROSITE" id="PS01180">
    <property type="entry name" value="CUB"/>
    <property type="match status" value="2"/>
</dbReference>
<reference evidence="22" key="1">
    <citation type="journal article" date="2021" name="Evol. Appl.">
        <title>The genome of the Pyrenean desman and the effects of bottlenecks and inbreeding on the genomic landscape of an endangered species.</title>
        <authorList>
            <person name="Escoda L."/>
            <person name="Castresana J."/>
        </authorList>
    </citation>
    <scope>NUCLEOTIDE SEQUENCE</scope>
    <source>
        <strain evidence="22">IBE-C5619</strain>
    </source>
</reference>
<dbReference type="Pfam" id="PF15494">
    <property type="entry name" value="SRCR_2"/>
    <property type="match status" value="1"/>
</dbReference>
<evidence type="ECO:0000256" key="9">
    <source>
        <dbReference type="ARBA" id="ARBA00022989"/>
    </source>
</evidence>
<dbReference type="InterPro" id="IPR000998">
    <property type="entry name" value="MAM_dom"/>
</dbReference>
<dbReference type="InterPro" id="IPR000859">
    <property type="entry name" value="CUB_dom"/>
</dbReference>
<dbReference type="InterPro" id="IPR023415">
    <property type="entry name" value="LDLR_class-A_CS"/>
</dbReference>
<feature type="disulfide bond" evidence="13">
    <location>
        <begin position="603"/>
        <end position="615"/>
    </location>
</feature>
<keyword evidence="5" id="KW-0677">Repeat</keyword>
<dbReference type="Pfam" id="PF00057">
    <property type="entry name" value="Ldl_recept_a"/>
    <property type="match status" value="2"/>
</dbReference>
<evidence type="ECO:0000256" key="5">
    <source>
        <dbReference type="ARBA" id="ARBA00022737"/>
    </source>
</evidence>
<dbReference type="Pfam" id="PF00089">
    <property type="entry name" value="Trypsin"/>
    <property type="match status" value="1"/>
</dbReference>
<dbReference type="FunFam" id="2.60.120.200:FF:000128">
    <property type="entry name" value="enteropeptidase isoform X2"/>
    <property type="match status" value="1"/>
</dbReference>
<dbReference type="SUPFAM" id="SSF57424">
    <property type="entry name" value="LDL receptor-like module"/>
    <property type="match status" value="2"/>
</dbReference>
<evidence type="ECO:0000256" key="4">
    <source>
        <dbReference type="ARBA" id="ARBA00022692"/>
    </source>
</evidence>
<dbReference type="SMART" id="SM00192">
    <property type="entry name" value="LDLa"/>
    <property type="match status" value="2"/>
</dbReference>
<dbReference type="OrthoDB" id="425190at2759"/>
<keyword evidence="9 16" id="KW-1133">Transmembrane helix</keyword>
<dbReference type="Pfam" id="PF00431">
    <property type="entry name" value="CUB"/>
    <property type="match status" value="2"/>
</dbReference>
<evidence type="ECO:0000256" key="10">
    <source>
        <dbReference type="ARBA" id="ARBA00023136"/>
    </source>
</evidence>
<dbReference type="CDD" id="cd00112">
    <property type="entry name" value="LDLa"/>
    <property type="match status" value="2"/>
</dbReference>
<dbReference type="AlphaFoldDB" id="A0A8J6DSS4"/>
<dbReference type="PROSITE" id="PS50068">
    <property type="entry name" value="LDLRA_2"/>
    <property type="match status" value="2"/>
</dbReference>
<dbReference type="InterPro" id="IPR013320">
    <property type="entry name" value="ConA-like_dom_sf"/>
</dbReference>
<keyword evidence="10 16" id="KW-0472">Membrane</keyword>
<dbReference type="Gene3D" id="3.30.70.960">
    <property type="entry name" value="SEA domain"/>
    <property type="match status" value="1"/>
</dbReference>
<dbReference type="PROSITE" id="PS50287">
    <property type="entry name" value="SRCR_2"/>
    <property type="match status" value="1"/>
</dbReference>
<dbReference type="InterPro" id="IPR018114">
    <property type="entry name" value="TRYPSIN_HIS"/>
</dbReference>
<evidence type="ECO:0000256" key="6">
    <source>
        <dbReference type="ARBA" id="ARBA00022801"/>
    </source>
</evidence>
<dbReference type="FunFam" id="3.10.250.10:FF:000029">
    <property type="entry name" value="Enteropeptidase"/>
    <property type="match status" value="1"/>
</dbReference>
<keyword evidence="6 15" id="KW-0378">Hydrolase</keyword>
<dbReference type="InterPro" id="IPR001254">
    <property type="entry name" value="Trypsin_dom"/>
</dbReference>
<keyword evidence="8" id="KW-0735">Signal-anchor</keyword>
<comment type="caution">
    <text evidence="22">The sequence shown here is derived from an EMBL/GenBank/DDBJ whole genome shotgun (WGS) entry which is preliminary data.</text>
</comment>
<dbReference type="PROSITE" id="PS00135">
    <property type="entry name" value="TRYPSIN_SER"/>
    <property type="match status" value="1"/>
</dbReference>
<evidence type="ECO:0000256" key="3">
    <source>
        <dbReference type="ARBA" id="ARBA00022670"/>
    </source>
</evidence>
<evidence type="ECO:0000259" key="18">
    <source>
        <dbReference type="PROSITE" id="PS50024"/>
    </source>
</evidence>
<evidence type="ECO:0000256" key="11">
    <source>
        <dbReference type="ARBA" id="ARBA00023157"/>
    </source>
</evidence>
<organism evidence="22 23">
    <name type="scientific">Galemys pyrenaicus</name>
    <name type="common">Iberian desman</name>
    <name type="synonym">Pyrenean desman</name>
    <dbReference type="NCBI Taxonomy" id="202257"/>
    <lineage>
        <taxon>Eukaryota</taxon>
        <taxon>Metazoa</taxon>
        <taxon>Chordata</taxon>
        <taxon>Craniata</taxon>
        <taxon>Vertebrata</taxon>
        <taxon>Euteleostomi</taxon>
        <taxon>Mammalia</taxon>
        <taxon>Eutheria</taxon>
        <taxon>Laurasiatheria</taxon>
        <taxon>Eulipotyphla</taxon>
        <taxon>Talpidae</taxon>
        <taxon>Galemys</taxon>
    </lineage>
</organism>
<dbReference type="InterPro" id="IPR002172">
    <property type="entry name" value="LDrepeatLR_classA_rpt"/>
</dbReference>
<evidence type="ECO:0000259" key="21">
    <source>
        <dbReference type="PROSITE" id="PS50287"/>
    </source>
</evidence>
<feature type="domain" description="CUB" evidence="17">
    <location>
        <begin position="213"/>
        <end position="322"/>
    </location>
</feature>
<evidence type="ECO:0000313" key="23">
    <source>
        <dbReference type="Proteomes" id="UP000700334"/>
    </source>
</evidence>
<evidence type="ECO:0000256" key="8">
    <source>
        <dbReference type="ARBA" id="ARBA00022968"/>
    </source>
</evidence>
<sequence>MASKRCVPGRCHQLSSYEAILTALFVIMVVICAGLIAVSWQALKESEKDAEFGKSHETRGTFKITSGETYEPNLQNKSSVEFKVLAFDLQQMLDEIFQSSNLKNVYKNSKVLQFTNGSIIVIFDLSFAQWVSNEHVKEELIHGIEANKSSHLDTFHIDMNSIDITENISVQCSPGLRLCADGLTCVRTTLFCDGEVNCPDGSDEDNKVCATACDGKFLLTGSSGSFQATHHPSPSESSVVCQWIIRVNQGLSIKLSFDSSNTFYDDVLNIYEGVGTNKVLRASVYETNPGTIRIFSNQVTATFLIESNKNDYVGFTATYSAFNSREINNYEKINCNFEDGFCFWIQDLNDDNEWERFRGRVLPPFSGPDFDHTFGNSSGYYISTPIGPGRKERVSLLSLPLNPSLEPVCLSFWYVVQYYMCGENVYKLSINISNDQNMEKTIFQKEGNYGQNWNYGQVTLNETAEFKVAFNAYKNEFWRDIGLDDISLTHGICNESPYPEPTLVPTPAPELPSIWNLNAQKGKNIQLHFQEFDLENNYDVVEIRDGEGDSLLLAVYSGSGPVKDVFSTTNRMSVIFTSDDNGAKGGFKANFTTGYHLGIPEPCKEDQFQCKNGECIPLVNLCDSLPHCEDGSDEKHCVRLFNSTMKNNGLVQFKIQSVWHVACAENWTTKISNDVCQLLGLGSENSSMPVFFTGSGPFVTLNTAPNGSLILTPSQQCLQDSLIMLQCNHKPCGKKMAVQEVNPKIVGGSDAKEGVWPWVVGLYFNNKLACGASLVSPDWLVSAAHCVYGSNEQPSQWKAILGLHMTSNLSSPHIEIRLIDQIIINPHYNKQTKDNDIAMMHLEFKVNYTDYIQPICLPEENQVFPVGKNCSIAGWGSLYHLGPTADVLQEAEVPLISKEKCQQQMPEYNITENMVCAGYEAGGIDTCKGDSGGPLMCQEDNRWFLAGVTSFGYKCGLPDRPGVYAWVPRLLEWIESFLY</sequence>
<dbReference type="GO" id="GO:0006508">
    <property type="term" value="P:proteolysis"/>
    <property type="evidence" value="ECO:0007669"/>
    <property type="project" value="UniProtKB-KW"/>
</dbReference>
<evidence type="ECO:0000256" key="13">
    <source>
        <dbReference type="PROSITE-ProRule" id="PRU00124"/>
    </source>
</evidence>
<keyword evidence="4 16" id="KW-0812">Transmembrane</keyword>
<dbReference type="InterPro" id="IPR033116">
    <property type="entry name" value="TRYPSIN_SER"/>
</dbReference>
<dbReference type="GO" id="GO:0016020">
    <property type="term" value="C:membrane"/>
    <property type="evidence" value="ECO:0007669"/>
    <property type="project" value="UniProtKB-SubCell"/>
</dbReference>
<feature type="disulfide bond" evidence="14">
    <location>
        <begin position="717"/>
        <end position="727"/>
    </location>
</feature>
<evidence type="ECO:0000256" key="15">
    <source>
        <dbReference type="RuleBase" id="RU363034"/>
    </source>
</evidence>
<dbReference type="InterPro" id="IPR036364">
    <property type="entry name" value="SEA_dom_sf"/>
</dbReference>
<dbReference type="Gene3D" id="2.60.120.200">
    <property type="match status" value="1"/>
</dbReference>
<dbReference type="SUPFAM" id="SSF50494">
    <property type="entry name" value="Trypsin-like serine proteases"/>
    <property type="match status" value="1"/>
</dbReference>
<dbReference type="PANTHER" id="PTHR24252:SF16">
    <property type="entry name" value="TRANSMEMBRANE SERINE PROTEASE 15"/>
    <property type="match status" value="1"/>
</dbReference>
<dbReference type="InterPro" id="IPR043504">
    <property type="entry name" value="Peptidase_S1_PA_chymotrypsin"/>
</dbReference>
<dbReference type="Proteomes" id="UP000700334">
    <property type="component" value="Unassembled WGS sequence"/>
</dbReference>
<comment type="caution">
    <text evidence="14">Lacks conserved residue(s) required for the propagation of feature annotation.</text>
</comment>
<dbReference type="SMART" id="SM00202">
    <property type="entry name" value="SR"/>
    <property type="match status" value="1"/>
</dbReference>
<feature type="domain" description="Peptidase S1" evidence="20">
    <location>
        <begin position="745"/>
        <end position="979"/>
    </location>
</feature>
<dbReference type="FunFam" id="2.40.10.10:FF:000003">
    <property type="entry name" value="Transmembrane serine protease 3"/>
    <property type="match status" value="1"/>
</dbReference>
<dbReference type="SMART" id="SM00042">
    <property type="entry name" value="CUB"/>
    <property type="match status" value="2"/>
</dbReference>
<dbReference type="Pfam" id="PF00629">
    <property type="entry name" value="MAM"/>
    <property type="match status" value="1"/>
</dbReference>
<dbReference type="SUPFAM" id="SSF82671">
    <property type="entry name" value="SEA domain"/>
    <property type="match status" value="1"/>
</dbReference>
<feature type="domain" description="SEA" evidence="18">
    <location>
        <begin position="54"/>
        <end position="169"/>
    </location>
</feature>
<feature type="domain" description="SRCR" evidence="21">
    <location>
        <begin position="638"/>
        <end position="748"/>
    </location>
</feature>
<protein>
    <submittedName>
        <fullName evidence="22">Enteropeptidase</fullName>
    </submittedName>
</protein>
<accession>A0A8J6DSS4</accession>
<dbReference type="SMART" id="SM00020">
    <property type="entry name" value="Tryp_SPc"/>
    <property type="match status" value="1"/>
</dbReference>
<feature type="domain" description="CUB" evidence="17">
    <location>
        <begin position="482"/>
        <end position="594"/>
    </location>
</feature>
<comment type="subcellular location">
    <subcellularLocation>
        <location evidence="1">Membrane</location>
        <topology evidence="1">Single-pass type II membrane protein</topology>
    </subcellularLocation>
</comment>
<dbReference type="Gene3D" id="2.60.120.290">
    <property type="entry name" value="Spermadhesin, CUB domain"/>
    <property type="match status" value="2"/>
</dbReference>
<dbReference type="CDD" id="cd00041">
    <property type="entry name" value="CUB"/>
    <property type="match status" value="2"/>
</dbReference>
<dbReference type="Gene3D" id="4.10.400.10">
    <property type="entry name" value="Low-density Lipoprotein Receptor"/>
    <property type="match status" value="2"/>
</dbReference>
<keyword evidence="23" id="KW-1185">Reference proteome</keyword>
<dbReference type="InterPro" id="IPR035914">
    <property type="entry name" value="Sperma_CUB_dom_sf"/>
</dbReference>
<feature type="disulfide bond" evidence="13">
    <location>
        <begin position="610"/>
        <end position="628"/>
    </location>
</feature>
<dbReference type="InterPro" id="IPR001314">
    <property type="entry name" value="Peptidase_S1A"/>
</dbReference>
<gene>
    <name evidence="22" type="ORF">J0S82_004440</name>
</gene>
<dbReference type="PROSITE" id="PS50240">
    <property type="entry name" value="TRYPSIN_DOM"/>
    <property type="match status" value="1"/>
</dbReference>
<name>A0A8J6DSS4_GALPY</name>
<evidence type="ECO:0000256" key="1">
    <source>
        <dbReference type="ARBA" id="ARBA00004606"/>
    </source>
</evidence>
<evidence type="ECO:0000259" key="20">
    <source>
        <dbReference type="PROSITE" id="PS50240"/>
    </source>
</evidence>
<dbReference type="SMART" id="SM00137">
    <property type="entry name" value="MAM"/>
    <property type="match status" value="1"/>
</dbReference>
<dbReference type="CDD" id="cd00190">
    <property type="entry name" value="Tryp_SPc"/>
    <property type="match status" value="1"/>
</dbReference>
<dbReference type="InterPro" id="IPR036055">
    <property type="entry name" value="LDL_receptor-like_sf"/>
</dbReference>
<dbReference type="SUPFAM" id="SSF56487">
    <property type="entry name" value="SRCR-like"/>
    <property type="match status" value="1"/>
</dbReference>
<evidence type="ECO:0000256" key="12">
    <source>
        <dbReference type="ARBA" id="ARBA00023180"/>
    </source>
</evidence>
<dbReference type="Gene3D" id="2.40.10.10">
    <property type="entry name" value="Trypsin-like serine proteases"/>
    <property type="match status" value="2"/>
</dbReference>
<feature type="domain" description="MAM" evidence="19">
    <location>
        <begin position="333"/>
        <end position="495"/>
    </location>
</feature>
<dbReference type="PROSITE" id="PS50024">
    <property type="entry name" value="SEA"/>
    <property type="match status" value="1"/>
</dbReference>
<dbReference type="PROSITE" id="PS01209">
    <property type="entry name" value="LDLRA_1"/>
    <property type="match status" value="2"/>
</dbReference>
<dbReference type="InterPro" id="IPR000082">
    <property type="entry name" value="SEA_dom"/>
</dbReference>
<keyword evidence="11 14" id="KW-1015">Disulfide bond</keyword>
<evidence type="ECO:0000259" key="17">
    <source>
        <dbReference type="PROSITE" id="PS01180"/>
    </source>
</evidence>
<dbReference type="SUPFAM" id="SSF49854">
    <property type="entry name" value="Spermadhesin, CUB domain"/>
    <property type="match status" value="2"/>
</dbReference>
<evidence type="ECO:0000256" key="16">
    <source>
        <dbReference type="SAM" id="Phobius"/>
    </source>
</evidence>
<feature type="transmembrane region" description="Helical" evidence="16">
    <location>
        <begin position="20"/>
        <end position="40"/>
    </location>
</feature>
<evidence type="ECO:0000259" key="19">
    <source>
        <dbReference type="PROSITE" id="PS50060"/>
    </source>
</evidence>
<dbReference type="FunFam" id="3.30.70.960:FF:000007">
    <property type="entry name" value="Enteropeptidase"/>
    <property type="match status" value="1"/>
</dbReference>
<dbReference type="SMART" id="SM00200">
    <property type="entry name" value="SEA"/>
    <property type="match status" value="1"/>
</dbReference>
<evidence type="ECO:0000256" key="14">
    <source>
        <dbReference type="PROSITE-ProRule" id="PRU00196"/>
    </source>
</evidence>
<dbReference type="SUPFAM" id="SSF49899">
    <property type="entry name" value="Concanavalin A-like lectins/glucanases"/>
    <property type="match status" value="1"/>
</dbReference>
<proteinExistence type="inferred from homology"/>
<keyword evidence="12" id="KW-0325">Glycoprotein</keyword>
<dbReference type="Pfam" id="PF01390">
    <property type="entry name" value="SEA"/>
    <property type="match status" value="1"/>
</dbReference>
<dbReference type="InterPro" id="IPR009003">
    <property type="entry name" value="Peptidase_S1_PA"/>
</dbReference>
<dbReference type="GO" id="GO:0004252">
    <property type="term" value="F:serine-type endopeptidase activity"/>
    <property type="evidence" value="ECO:0007669"/>
    <property type="project" value="InterPro"/>
</dbReference>
<dbReference type="InterPro" id="IPR036772">
    <property type="entry name" value="SRCR-like_dom_sf"/>
</dbReference>
<evidence type="ECO:0000313" key="22">
    <source>
        <dbReference type="EMBL" id="KAG8518510.1"/>
    </source>
</evidence>
<dbReference type="PROSITE" id="PS00134">
    <property type="entry name" value="TRYPSIN_HIS"/>
    <property type="match status" value="1"/>
</dbReference>
<dbReference type="Gene3D" id="3.10.250.10">
    <property type="entry name" value="SRCR-like domain"/>
    <property type="match status" value="1"/>
</dbReference>
<dbReference type="FunFam" id="4.10.400.10:FF:000149">
    <property type="entry name" value="enteropeptidase isoform X2"/>
    <property type="match status" value="1"/>
</dbReference>
<keyword evidence="7 15" id="KW-0720">Serine protease</keyword>
<dbReference type="FunFam" id="2.60.120.290:FF:000043">
    <property type="entry name" value="Enteropeptidase"/>
    <property type="match status" value="1"/>
</dbReference>
<dbReference type="CDD" id="cd06263">
    <property type="entry name" value="MAM"/>
    <property type="match status" value="1"/>
</dbReference>